<protein>
    <submittedName>
        <fullName evidence="6">Oidioi.mRNA.OKI2018_I69.chr2.g4710.t1.cds</fullName>
    </submittedName>
</protein>
<feature type="transmembrane region" description="Helical" evidence="5">
    <location>
        <begin position="12"/>
        <end position="35"/>
    </location>
</feature>
<feature type="transmembrane region" description="Helical" evidence="5">
    <location>
        <begin position="41"/>
        <end position="62"/>
    </location>
</feature>
<organism evidence="6 7">
    <name type="scientific">Oikopleura dioica</name>
    <name type="common">Tunicate</name>
    <dbReference type="NCBI Taxonomy" id="34765"/>
    <lineage>
        <taxon>Eukaryota</taxon>
        <taxon>Metazoa</taxon>
        <taxon>Chordata</taxon>
        <taxon>Tunicata</taxon>
        <taxon>Appendicularia</taxon>
        <taxon>Copelata</taxon>
        <taxon>Oikopleuridae</taxon>
        <taxon>Oikopleura</taxon>
    </lineage>
</organism>
<dbReference type="EMBL" id="OU015567">
    <property type="protein sequence ID" value="CAG5110297.1"/>
    <property type="molecule type" value="Genomic_DNA"/>
</dbReference>
<proteinExistence type="predicted"/>
<keyword evidence="3 5" id="KW-1133">Transmembrane helix</keyword>
<evidence type="ECO:0000313" key="6">
    <source>
        <dbReference type="EMBL" id="CAG5110297.1"/>
    </source>
</evidence>
<evidence type="ECO:0000256" key="3">
    <source>
        <dbReference type="ARBA" id="ARBA00022989"/>
    </source>
</evidence>
<name>A0ABN7SZS3_OIKDI</name>
<feature type="transmembrane region" description="Helical" evidence="5">
    <location>
        <begin position="74"/>
        <end position="96"/>
    </location>
</feature>
<comment type="subcellular location">
    <subcellularLocation>
        <location evidence="1">Membrane</location>
        <topology evidence="1">Multi-pass membrane protein</topology>
    </subcellularLocation>
</comment>
<dbReference type="Pfam" id="PF00335">
    <property type="entry name" value="Tetraspanin"/>
    <property type="match status" value="1"/>
</dbReference>
<dbReference type="Proteomes" id="UP001158576">
    <property type="component" value="Chromosome 2"/>
</dbReference>
<feature type="transmembrane region" description="Helical" evidence="5">
    <location>
        <begin position="167"/>
        <end position="188"/>
    </location>
</feature>
<gene>
    <name evidence="6" type="ORF">OKIOD_LOCUS13475</name>
</gene>
<reference evidence="6 7" key="1">
    <citation type="submission" date="2021-04" db="EMBL/GenBank/DDBJ databases">
        <authorList>
            <person name="Bliznina A."/>
        </authorList>
    </citation>
    <scope>NUCLEOTIDE SEQUENCE [LARGE SCALE GENOMIC DNA]</scope>
</reference>
<evidence type="ECO:0000256" key="5">
    <source>
        <dbReference type="SAM" id="Phobius"/>
    </source>
</evidence>
<evidence type="ECO:0000256" key="1">
    <source>
        <dbReference type="ARBA" id="ARBA00004141"/>
    </source>
</evidence>
<dbReference type="InterPro" id="IPR018499">
    <property type="entry name" value="Tetraspanin/Peripherin"/>
</dbReference>
<sequence>MNWVPNFCIYQALRITVVLTTCPLVLCGGSIGALTLTYPSLGITTISSGLLSCTLTILGLIGTLGSAKKSRYAVLAYSISLLLLCILEVVAGGFLYTRYELVTNFIEADMKESQKDDQILAKRFWSSFKVQNQCCLEEEFYKSCQQSCIDVQKALFNSMLPSLGSTVLIIFFYQLFSACAALCFFHFFMPSSYYKAQVSMRR</sequence>
<keyword evidence="4 5" id="KW-0472">Membrane</keyword>
<evidence type="ECO:0000256" key="2">
    <source>
        <dbReference type="ARBA" id="ARBA00022692"/>
    </source>
</evidence>
<evidence type="ECO:0000256" key="4">
    <source>
        <dbReference type="ARBA" id="ARBA00023136"/>
    </source>
</evidence>
<keyword evidence="2 5" id="KW-0812">Transmembrane</keyword>
<keyword evidence="7" id="KW-1185">Reference proteome</keyword>
<accession>A0ABN7SZS3</accession>
<evidence type="ECO:0000313" key="7">
    <source>
        <dbReference type="Proteomes" id="UP001158576"/>
    </source>
</evidence>